<dbReference type="EMBL" id="LAZR01000306">
    <property type="protein sequence ID" value="KKN75662.1"/>
    <property type="molecule type" value="Genomic_DNA"/>
</dbReference>
<dbReference type="AlphaFoldDB" id="A0A0F9TL59"/>
<proteinExistence type="predicted"/>
<protein>
    <submittedName>
        <fullName evidence="1">Uncharacterized protein</fullName>
    </submittedName>
</protein>
<reference evidence="1" key="1">
    <citation type="journal article" date="2015" name="Nature">
        <title>Complex archaea that bridge the gap between prokaryotes and eukaryotes.</title>
        <authorList>
            <person name="Spang A."/>
            <person name="Saw J.H."/>
            <person name="Jorgensen S.L."/>
            <person name="Zaremba-Niedzwiedzka K."/>
            <person name="Martijn J."/>
            <person name="Lind A.E."/>
            <person name="van Eijk R."/>
            <person name="Schleper C."/>
            <person name="Guy L."/>
            <person name="Ettema T.J."/>
        </authorList>
    </citation>
    <scope>NUCLEOTIDE SEQUENCE</scope>
</reference>
<name>A0A0F9TL59_9ZZZZ</name>
<organism evidence="1">
    <name type="scientific">marine sediment metagenome</name>
    <dbReference type="NCBI Taxonomy" id="412755"/>
    <lineage>
        <taxon>unclassified sequences</taxon>
        <taxon>metagenomes</taxon>
        <taxon>ecological metagenomes</taxon>
    </lineage>
</organism>
<comment type="caution">
    <text evidence="1">The sequence shown here is derived from an EMBL/GenBank/DDBJ whole genome shotgun (WGS) entry which is preliminary data.</text>
</comment>
<accession>A0A0F9TL59</accession>
<gene>
    <name evidence="1" type="ORF">LCGC14_0379020</name>
</gene>
<evidence type="ECO:0000313" key="1">
    <source>
        <dbReference type="EMBL" id="KKN75662.1"/>
    </source>
</evidence>
<sequence length="141" mass="16256">MDSPSIFIRPGREKKPYRLKCRFKVDPDTRPSDTEKVRVAAQFVEDMRKQGWIHQDGSEWSMTGPYPVITPITIHAPRTPTAKEMMYGVSQGDQFLAPEGTLASVMPTLAESEAWDYELKGVFIREEILTEYPDPHEEERR</sequence>